<dbReference type="Pfam" id="PF00756">
    <property type="entry name" value="Esterase"/>
    <property type="match status" value="1"/>
</dbReference>
<keyword evidence="2" id="KW-1133">Transmembrane helix</keyword>
<evidence type="ECO:0000313" key="3">
    <source>
        <dbReference type="EMBL" id="MBL7633776.1"/>
    </source>
</evidence>
<dbReference type="SUPFAM" id="SSF53474">
    <property type="entry name" value="alpha/beta-Hydrolases"/>
    <property type="match status" value="1"/>
</dbReference>
<feature type="region of interest" description="Disordered" evidence="1">
    <location>
        <begin position="1"/>
        <end position="74"/>
    </location>
</feature>
<dbReference type="InterPro" id="IPR000801">
    <property type="entry name" value="Esterase-like"/>
</dbReference>
<keyword evidence="2" id="KW-0472">Membrane</keyword>
<dbReference type="Proteomes" id="UP000604475">
    <property type="component" value="Unassembled WGS sequence"/>
</dbReference>
<evidence type="ECO:0000256" key="2">
    <source>
        <dbReference type="SAM" id="Phobius"/>
    </source>
</evidence>
<proteinExistence type="predicted"/>
<gene>
    <name evidence="3" type="ORF">I7412_42850</name>
</gene>
<keyword evidence="2" id="KW-0812">Transmembrane</keyword>
<evidence type="ECO:0000256" key="1">
    <source>
        <dbReference type="SAM" id="MobiDB-lite"/>
    </source>
</evidence>
<dbReference type="Gene3D" id="3.40.50.1820">
    <property type="entry name" value="alpha/beta hydrolase"/>
    <property type="match status" value="1"/>
</dbReference>
<dbReference type="InterPro" id="IPR050583">
    <property type="entry name" value="Mycobacterial_A85_antigen"/>
</dbReference>
<feature type="compositionally biased region" description="Acidic residues" evidence="1">
    <location>
        <begin position="18"/>
        <end position="29"/>
    </location>
</feature>
<dbReference type="RefSeq" id="WP_203004735.1">
    <property type="nucleotide sequence ID" value="NZ_JADWYU010000167.1"/>
</dbReference>
<feature type="transmembrane region" description="Helical" evidence="2">
    <location>
        <begin position="80"/>
        <end position="105"/>
    </location>
</feature>
<protein>
    <submittedName>
        <fullName evidence="3">Esterase</fullName>
    </submittedName>
</protein>
<name>A0A937RXU9_9ACTN</name>
<reference evidence="3" key="1">
    <citation type="submission" date="2020-12" db="EMBL/GenBank/DDBJ databases">
        <title>Genomic characterization of non-nitrogen-fixing Frankia strains.</title>
        <authorList>
            <person name="Carlos-Shanley C."/>
            <person name="Guerra T."/>
            <person name="Hahn D."/>
        </authorList>
    </citation>
    <scope>NUCLEOTIDE SEQUENCE</scope>
    <source>
        <strain evidence="3">CN6</strain>
    </source>
</reference>
<keyword evidence="4" id="KW-1185">Reference proteome</keyword>
<dbReference type="PANTHER" id="PTHR48098:SF1">
    <property type="entry name" value="DIACYLGLYCEROL ACYLTRANSFERASE_MYCOLYLTRANSFERASE AG85A"/>
    <property type="match status" value="1"/>
</dbReference>
<evidence type="ECO:0000313" key="4">
    <source>
        <dbReference type="Proteomes" id="UP000604475"/>
    </source>
</evidence>
<sequence>MRSGAGGETPAQAGGDAVADEDAAGDEEILTSAQPAGEPPAKPSLQARLRSSRGRSGRGARSSAGSEPELGGRRLTRRKVLAGVGVTAGLAGAAAAAGGAVYAGWLPGRQRLVKAIEGCGQAGSPPPVSPGAVTVTSFSSAARHREVEMVVAFPPGYEPRSTSGDDAGDGGTPPLPLCLVLHGRGDRARAVADALAGPTYLAAATAAGVAPFALVAVDGGETYWHRRAGGDDPEKMLLDELLPRLATEGIRTDRFAAIGWSMGGYGALLLAQRHPERIVAVAASSPAVWRSPEQSAAGAFDSAADFEAHRVLGAGPAPGVTYRIDCGNADPFSPVAKDLASELAAAETGFLVGCHDFGFWRRQLPAQLAFVGHALSR</sequence>
<dbReference type="EMBL" id="JAEACQ010000398">
    <property type="protein sequence ID" value="MBL7633776.1"/>
    <property type="molecule type" value="Genomic_DNA"/>
</dbReference>
<dbReference type="GO" id="GO:0016747">
    <property type="term" value="F:acyltransferase activity, transferring groups other than amino-acyl groups"/>
    <property type="evidence" value="ECO:0007669"/>
    <property type="project" value="TreeGrafter"/>
</dbReference>
<dbReference type="PANTHER" id="PTHR48098">
    <property type="entry name" value="ENTEROCHELIN ESTERASE-RELATED"/>
    <property type="match status" value="1"/>
</dbReference>
<comment type="caution">
    <text evidence="3">The sequence shown here is derived from an EMBL/GenBank/DDBJ whole genome shotgun (WGS) entry which is preliminary data.</text>
</comment>
<organism evidence="3 4">
    <name type="scientific">Frankia nepalensis</name>
    <dbReference type="NCBI Taxonomy" id="1836974"/>
    <lineage>
        <taxon>Bacteria</taxon>
        <taxon>Bacillati</taxon>
        <taxon>Actinomycetota</taxon>
        <taxon>Actinomycetes</taxon>
        <taxon>Frankiales</taxon>
        <taxon>Frankiaceae</taxon>
        <taxon>Frankia</taxon>
    </lineage>
</organism>
<dbReference type="AlphaFoldDB" id="A0A937RXU9"/>
<accession>A0A937RXU9</accession>
<dbReference type="InterPro" id="IPR029058">
    <property type="entry name" value="AB_hydrolase_fold"/>
</dbReference>